<name>A0A917A2X6_9FLAO</name>
<evidence type="ECO:0000256" key="1">
    <source>
        <dbReference type="ARBA" id="ARBA00022448"/>
    </source>
</evidence>
<keyword evidence="2" id="KW-0547">Nucleotide-binding</keyword>
<dbReference type="SMART" id="SM00382">
    <property type="entry name" value="AAA"/>
    <property type="match status" value="1"/>
</dbReference>
<dbReference type="PANTHER" id="PTHR42781:SF4">
    <property type="entry name" value="SPERMIDINE_PUTRESCINE IMPORT ATP-BINDING PROTEIN POTA"/>
    <property type="match status" value="1"/>
</dbReference>
<reference evidence="5 6" key="1">
    <citation type="journal article" date="2014" name="Int. J. Syst. Evol. Microbiol.">
        <title>Complete genome sequence of Corynebacterium casei LMG S-19264T (=DSM 44701T), isolated from a smear-ripened cheese.</title>
        <authorList>
            <consortium name="US DOE Joint Genome Institute (JGI-PGF)"/>
            <person name="Walter F."/>
            <person name="Albersmeier A."/>
            <person name="Kalinowski J."/>
            <person name="Ruckert C."/>
        </authorList>
    </citation>
    <scope>NUCLEOTIDE SEQUENCE [LARGE SCALE GENOMIC DNA]</scope>
    <source>
        <strain evidence="5 6">CGMCC 1.12925</strain>
    </source>
</reference>
<dbReference type="InterPro" id="IPR017871">
    <property type="entry name" value="ABC_transporter-like_CS"/>
</dbReference>
<sequence length="328" mass="37350">MLQVNQIGFAYTQEKSTLSNISFQVEQGQHVAIIGESGCGKSTLLHLLFGNLDANEGEIYWNNTKVLGPAFNLIPGLDDVKLLTQEFDLMPFTSVEENVKKHLSRMYPEKNDAICKDLLNTVDLSALATTKVKFLSGGQKQRVALAQALAKKPKLLLLDEPFSHIDQYKKNKLRRDLFAYLKKEKITCLFATHDVKDMLSFSDQTLVMYKGRLIDYRSPEALYEQPKSLKVASLFEETNLIPGQLMGGNSTENYVVYPHEIKLNASNKNLEAKVKNLYFLADRYLIELELQNLRVFAYHNKPISVGKKIAINFSVENWEKRKITPIQK</sequence>
<gene>
    <name evidence="5" type="ORF">GCM10010831_24450</name>
</gene>
<evidence type="ECO:0000256" key="3">
    <source>
        <dbReference type="ARBA" id="ARBA00022840"/>
    </source>
</evidence>
<evidence type="ECO:0000313" key="6">
    <source>
        <dbReference type="Proteomes" id="UP000599688"/>
    </source>
</evidence>
<dbReference type="RefSeq" id="WP_188407153.1">
    <property type="nucleotide sequence ID" value="NZ_BMGL01000016.1"/>
</dbReference>
<dbReference type="GO" id="GO:0005524">
    <property type="term" value="F:ATP binding"/>
    <property type="evidence" value="ECO:0007669"/>
    <property type="project" value="UniProtKB-KW"/>
</dbReference>
<dbReference type="InterPro" id="IPR050093">
    <property type="entry name" value="ABC_SmlMolc_Importer"/>
</dbReference>
<dbReference type="GO" id="GO:0016887">
    <property type="term" value="F:ATP hydrolysis activity"/>
    <property type="evidence" value="ECO:0007669"/>
    <property type="project" value="InterPro"/>
</dbReference>
<dbReference type="PROSITE" id="PS50893">
    <property type="entry name" value="ABC_TRANSPORTER_2"/>
    <property type="match status" value="1"/>
</dbReference>
<dbReference type="PANTHER" id="PTHR42781">
    <property type="entry name" value="SPERMIDINE/PUTRESCINE IMPORT ATP-BINDING PROTEIN POTA"/>
    <property type="match status" value="1"/>
</dbReference>
<dbReference type="AlphaFoldDB" id="A0A917A2X6"/>
<comment type="caution">
    <text evidence="5">The sequence shown here is derived from an EMBL/GenBank/DDBJ whole genome shotgun (WGS) entry which is preliminary data.</text>
</comment>
<dbReference type="EMBL" id="BMGL01000016">
    <property type="protein sequence ID" value="GGE22610.1"/>
    <property type="molecule type" value="Genomic_DNA"/>
</dbReference>
<dbReference type="InterPro" id="IPR003439">
    <property type="entry name" value="ABC_transporter-like_ATP-bd"/>
</dbReference>
<dbReference type="InterPro" id="IPR003593">
    <property type="entry name" value="AAA+_ATPase"/>
</dbReference>
<keyword evidence="6" id="KW-1185">Reference proteome</keyword>
<keyword evidence="1" id="KW-0813">Transport</keyword>
<evidence type="ECO:0000256" key="2">
    <source>
        <dbReference type="ARBA" id="ARBA00022741"/>
    </source>
</evidence>
<evidence type="ECO:0000259" key="4">
    <source>
        <dbReference type="PROSITE" id="PS50893"/>
    </source>
</evidence>
<organism evidence="5 6">
    <name type="scientific">Psychroflexus salis</name>
    <dbReference type="NCBI Taxonomy" id="1526574"/>
    <lineage>
        <taxon>Bacteria</taxon>
        <taxon>Pseudomonadati</taxon>
        <taxon>Bacteroidota</taxon>
        <taxon>Flavobacteriia</taxon>
        <taxon>Flavobacteriales</taxon>
        <taxon>Flavobacteriaceae</taxon>
        <taxon>Psychroflexus</taxon>
    </lineage>
</organism>
<protein>
    <submittedName>
        <fullName evidence="5">ABC transporter ATP-binding protein</fullName>
    </submittedName>
</protein>
<evidence type="ECO:0000313" key="5">
    <source>
        <dbReference type="EMBL" id="GGE22610.1"/>
    </source>
</evidence>
<dbReference type="Gene3D" id="3.40.50.300">
    <property type="entry name" value="P-loop containing nucleotide triphosphate hydrolases"/>
    <property type="match status" value="1"/>
</dbReference>
<dbReference type="SUPFAM" id="SSF52540">
    <property type="entry name" value="P-loop containing nucleoside triphosphate hydrolases"/>
    <property type="match status" value="1"/>
</dbReference>
<keyword evidence="3 5" id="KW-0067">ATP-binding</keyword>
<dbReference type="InterPro" id="IPR027417">
    <property type="entry name" value="P-loop_NTPase"/>
</dbReference>
<accession>A0A917A2X6</accession>
<dbReference type="Pfam" id="PF00005">
    <property type="entry name" value="ABC_tran"/>
    <property type="match status" value="1"/>
</dbReference>
<feature type="domain" description="ABC transporter" evidence="4">
    <location>
        <begin position="2"/>
        <end position="235"/>
    </location>
</feature>
<proteinExistence type="predicted"/>
<dbReference type="PROSITE" id="PS00211">
    <property type="entry name" value="ABC_TRANSPORTER_1"/>
    <property type="match status" value="1"/>
</dbReference>
<dbReference type="Proteomes" id="UP000599688">
    <property type="component" value="Unassembled WGS sequence"/>
</dbReference>